<dbReference type="InterPro" id="IPR005119">
    <property type="entry name" value="LysR_subst-bd"/>
</dbReference>
<dbReference type="PROSITE" id="PS50931">
    <property type="entry name" value="HTH_LYSR"/>
    <property type="match status" value="1"/>
</dbReference>
<dbReference type="Gene3D" id="1.10.10.10">
    <property type="entry name" value="Winged helix-like DNA-binding domain superfamily/Winged helix DNA-binding domain"/>
    <property type="match status" value="1"/>
</dbReference>
<evidence type="ECO:0000313" key="6">
    <source>
        <dbReference type="EMBL" id="MDQ0536049.1"/>
    </source>
</evidence>
<feature type="domain" description="HTH lysR-type" evidence="5">
    <location>
        <begin position="1"/>
        <end position="59"/>
    </location>
</feature>
<dbReference type="Proteomes" id="UP001244552">
    <property type="component" value="Unassembled WGS sequence"/>
</dbReference>
<evidence type="ECO:0000313" key="7">
    <source>
        <dbReference type="Proteomes" id="UP001244552"/>
    </source>
</evidence>
<dbReference type="CDD" id="cd08422">
    <property type="entry name" value="PBP2_CrgA_like"/>
    <property type="match status" value="1"/>
</dbReference>
<dbReference type="SUPFAM" id="SSF53850">
    <property type="entry name" value="Periplasmic binding protein-like II"/>
    <property type="match status" value="1"/>
</dbReference>
<gene>
    <name evidence="6" type="ORF">QO018_004940</name>
</gene>
<evidence type="ECO:0000256" key="1">
    <source>
        <dbReference type="ARBA" id="ARBA00009437"/>
    </source>
</evidence>
<organism evidence="6 7">
    <name type="scientific">Azospirillum picis</name>
    <dbReference type="NCBI Taxonomy" id="488438"/>
    <lineage>
        <taxon>Bacteria</taxon>
        <taxon>Pseudomonadati</taxon>
        <taxon>Pseudomonadota</taxon>
        <taxon>Alphaproteobacteria</taxon>
        <taxon>Rhodospirillales</taxon>
        <taxon>Azospirillaceae</taxon>
        <taxon>Azospirillum</taxon>
    </lineage>
</organism>
<evidence type="ECO:0000256" key="3">
    <source>
        <dbReference type="ARBA" id="ARBA00023125"/>
    </source>
</evidence>
<dbReference type="InterPro" id="IPR036388">
    <property type="entry name" value="WH-like_DNA-bd_sf"/>
</dbReference>
<evidence type="ECO:0000256" key="4">
    <source>
        <dbReference type="ARBA" id="ARBA00023163"/>
    </source>
</evidence>
<keyword evidence="4" id="KW-0804">Transcription</keyword>
<dbReference type="EMBL" id="JAUSVU010000022">
    <property type="protein sequence ID" value="MDQ0536049.1"/>
    <property type="molecule type" value="Genomic_DNA"/>
</dbReference>
<comment type="caution">
    <text evidence="6">The sequence shown here is derived from an EMBL/GenBank/DDBJ whole genome shotgun (WGS) entry which is preliminary data.</text>
</comment>
<reference evidence="6 7" key="1">
    <citation type="submission" date="2023-07" db="EMBL/GenBank/DDBJ databases">
        <title>Genomic Encyclopedia of Type Strains, Phase IV (KMG-IV): sequencing the most valuable type-strain genomes for metagenomic binning, comparative biology and taxonomic classification.</title>
        <authorList>
            <person name="Goeker M."/>
        </authorList>
    </citation>
    <scope>NUCLEOTIDE SEQUENCE [LARGE SCALE GENOMIC DNA]</scope>
    <source>
        <strain evidence="6 7">DSM 19922</strain>
    </source>
</reference>
<name>A0ABU0MRD6_9PROT</name>
<dbReference type="InterPro" id="IPR058163">
    <property type="entry name" value="LysR-type_TF_proteobact-type"/>
</dbReference>
<evidence type="ECO:0000259" key="5">
    <source>
        <dbReference type="PROSITE" id="PS50931"/>
    </source>
</evidence>
<dbReference type="GO" id="GO:0003677">
    <property type="term" value="F:DNA binding"/>
    <property type="evidence" value="ECO:0007669"/>
    <property type="project" value="UniProtKB-KW"/>
</dbReference>
<dbReference type="PANTHER" id="PTHR30537:SF80">
    <property type="entry name" value="TRANSCRIPTIONAL REGULATOR"/>
    <property type="match status" value="1"/>
</dbReference>
<dbReference type="InterPro" id="IPR000847">
    <property type="entry name" value="LysR_HTH_N"/>
</dbReference>
<dbReference type="Gene3D" id="3.40.190.290">
    <property type="match status" value="1"/>
</dbReference>
<keyword evidence="7" id="KW-1185">Reference proteome</keyword>
<dbReference type="SUPFAM" id="SSF46785">
    <property type="entry name" value="Winged helix' DNA-binding domain"/>
    <property type="match status" value="1"/>
</dbReference>
<keyword evidence="3 6" id="KW-0238">DNA-binding</keyword>
<dbReference type="RefSeq" id="WP_209988434.1">
    <property type="nucleotide sequence ID" value="NZ_JAGINO010000024.1"/>
</dbReference>
<keyword evidence="2" id="KW-0805">Transcription regulation</keyword>
<proteinExistence type="inferred from homology"/>
<dbReference type="Pfam" id="PF03466">
    <property type="entry name" value="LysR_substrate"/>
    <property type="match status" value="1"/>
</dbReference>
<dbReference type="InterPro" id="IPR036390">
    <property type="entry name" value="WH_DNA-bd_sf"/>
</dbReference>
<evidence type="ECO:0000256" key="2">
    <source>
        <dbReference type="ARBA" id="ARBA00023015"/>
    </source>
</evidence>
<dbReference type="PRINTS" id="PR00039">
    <property type="entry name" value="HTHLYSR"/>
</dbReference>
<dbReference type="PANTHER" id="PTHR30537">
    <property type="entry name" value="HTH-TYPE TRANSCRIPTIONAL REGULATOR"/>
    <property type="match status" value="1"/>
</dbReference>
<protein>
    <submittedName>
        <fullName evidence="6">DNA-binding transcriptional LysR family regulator</fullName>
    </submittedName>
</protein>
<dbReference type="Pfam" id="PF00126">
    <property type="entry name" value="HTH_1"/>
    <property type="match status" value="1"/>
</dbReference>
<sequence>MDRLHALRLFTRAVELGSFSAVAREAGVSQPTVSKIIAALERDIGVRLIERTTTSLSTTNEGRRFYQRCRQIADDYADAIAEVRGQVQQVIGKLTVSAPLGFGELRLNALVTAFLSQHPGLEVELILNDRMVDLVEEGVDVAVRLGGPLPPEAVAREVATSPRILVASAVYLAGAPVLRHPDDVESHPYIGYAGLEPRGTLTFTNGAEHVSVATVGPYRVNSSLSLRQCFLDGIGIGSAPAWLVQDLIEKGDLVQLLPEWTLPSQRVHLLYPTRRYLPRRTQVFLQSMTAAIRALPGFTLPAAA</sequence>
<accession>A0ABU0MRD6</accession>
<comment type="similarity">
    <text evidence="1">Belongs to the LysR transcriptional regulatory family.</text>
</comment>